<feature type="compositionally biased region" description="Basic and acidic residues" evidence="6">
    <location>
        <begin position="324"/>
        <end position="338"/>
    </location>
</feature>
<dbReference type="InterPro" id="IPR052337">
    <property type="entry name" value="SAT4-like"/>
</dbReference>
<gene>
    <name evidence="9" type="ORF">PPNO1_LOCUS4483</name>
</gene>
<feature type="transmembrane region" description="Helical" evidence="7">
    <location>
        <begin position="182"/>
        <end position="211"/>
    </location>
</feature>
<sequence>MASNTTVENLDVPDEYVGHTVVPCAVISTVIAATFVGLRFYTRGVLIRRLGLEDWFILVSLLFALGSMAGTVAMVEAGLGRHRQYLTTKQFETYLQANLFTSILYSASLTFTKLSILSLYLRILTYDYTQLATKLLILTVCLSHTYILTNLFVSCIPLKAFWDFPLRRTSYCHDSSIYWSNYVLHIATDFLIFCYLYPVCAVSVLRMVLFLDSNAADKPNRGDITFTTISMANWSMIEICASILCACLPTLKPLIMRIVPNFSSRSGTPATDWHDDVAGMAGYERPLTIGTRPSRRNRNLFSARDLLASLAMTDDGTRGPNSGVDRRLSGADDVSRDSDVELGGARRLSCASCSDGASLHKGRMREEEYALEDLTPVDREDPEAFRDGARPLSRNEKPLQSSASDPKSATE</sequence>
<evidence type="ECO:0000256" key="5">
    <source>
        <dbReference type="ARBA" id="ARBA00038359"/>
    </source>
</evidence>
<comment type="similarity">
    <text evidence="5">Belongs to the SAT4 family.</text>
</comment>
<feature type="domain" description="Rhodopsin" evidence="8">
    <location>
        <begin position="38"/>
        <end position="195"/>
    </location>
</feature>
<keyword evidence="3 7" id="KW-1133">Transmembrane helix</keyword>
<evidence type="ECO:0000256" key="6">
    <source>
        <dbReference type="SAM" id="MobiDB-lite"/>
    </source>
</evidence>
<comment type="caution">
    <text evidence="9">The sequence shown here is derived from an EMBL/GenBank/DDBJ whole genome shotgun (WGS) entry which is preliminary data.</text>
</comment>
<evidence type="ECO:0000256" key="7">
    <source>
        <dbReference type="SAM" id="Phobius"/>
    </source>
</evidence>
<keyword evidence="10" id="KW-1185">Reference proteome</keyword>
<evidence type="ECO:0000256" key="3">
    <source>
        <dbReference type="ARBA" id="ARBA00022989"/>
    </source>
</evidence>
<feature type="region of interest" description="Disordered" evidence="6">
    <location>
        <begin position="312"/>
        <end position="338"/>
    </location>
</feature>
<feature type="region of interest" description="Disordered" evidence="6">
    <location>
        <begin position="353"/>
        <end position="411"/>
    </location>
</feature>
<dbReference type="GO" id="GO:0016020">
    <property type="term" value="C:membrane"/>
    <property type="evidence" value="ECO:0007669"/>
    <property type="project" value="UniProtKB-SubCell"/>
</dbReference>
<feature type="transmembrane region" description="Helical" evidence="7">
    <location>
        <begin position="54"/>
        <end position="79"/>
    </location>
</feature>
<protein>
    <recommendedName>
        <fullName evidence="8">Rhodopsin domain-containing protein</fullName>
    </recommendedName>
</protein>
<proteinExistence type="inferred from homology"/>
<accession>A0A9P1H2E7</accession>
<keyword evidence="4 7" id="KW-0472">Membrane</keyword>
<evidence type="ECO:0000313" key="9">
    <source>
        <dbReference type="EMBL" id="CAI4214753.1"/>
    </source>
</evidence>
<evidence type="ECO:0000256" key="2">
    <source>
        <dbReference type="ARBA" id="ARBA00022692"/>
    </source>
</evidence>
<dbReference type="PANTHER" id="PTHR33048">
    <property type="entry name" value="PTH11-LIKE INTEGRAL MEMBRANE PROTEIN (AFU_ORTHOLOGUE AFUA_5G11245)"/>
    <property type="match status" value="1"/>
</dbReference>
<dbReference type="Pfam" id="PF20684">
    <property type="entry name" value="Fung_rhodopsin"/>
    <property type="match status" value="1"/>
</dbReference>
<evidence type="ECO:0000256" key="4">
    <source>
        <dbReference type="ARBA" id="ARBA00023136"/>
    </source>
</evidence>
<feature type="transmembrane region" description="Helical" evidence="7">
    <location>
        <begin position="20"/>
        <end position="42"/>
    </location>
</feature>
<dbReference type="Proteomes" id="UP000838763">
    <property type="component" value="Unassembled WGS sequence"/>
</dbReference>
<feature type="compositionally biased region" description="Polar residues" evidence="6">
    <location>
        <begin position="398"/>
        <end position="411"/>
    </location>
</feature>
<feature type="transmembrane region" description="Helical" evidence="7">
    <location>
        <begin position="135"/>
        <end position="162"/>
    </location>
</feature>
<feature type="compositionally biased region" description="Basic and acidic residues" evidence="6">
    <location>
        <begin position="376"/>
        <end position="397"/>
    </location>
</feature>
<evidence type="ECO:0000256" key="1">
    <source>
        <dbReference type="ARBA" id="ARBA00004141"/>
    </source>
</evidence>
<name>A0A9P1H2E7_9PEZI</name>
<evidence type="ECO:0000259" key="8">
    <source>
        <dbReference type="Pfam" id="PF20684"/>
    </source>
</evidence>
<comment type="subcellular location">
    <subcellularLocation>
        <location evidence="1">Membrane</location>
        <topology evidence="1">Multi-pass membrane protein</topology>
    </subcellularLocation>
</comment>
<organism evidence="9 10">
    <name type="scientific">Parascedosporium putredinis</name>
    <dbReference type="NCBI Taxonomy" id="1442378"/>
    <lineage>
        <taxon>Eukaryota</taxon>
        <taxon>Fungi</taxon>
        <taxon>Dikarya</taxon>
        <taxon>Ascomycota</taxon>
        <taxon>Pezizomycotina</taxon>
        <taxon>Sordariomycetes</taxon>
        <taxon>Hypocreomycetidae</taxon>
        <taxon>Microascales</taxon>
        <taxon>Microascaceae</taxon>
        <taxon>Parascedosporium</taxon>
    </lineage>
</organism>
<feature type="transmembrane region" description="Helical" evidence="7">
    <location>
        <begin position="99"/>
        <end position="123"/>
    </location>
</feature>
<dbReference type="InterPro" id="IPR049326">
    <property type="entry name" value="Rhodopsin_dom_fungi"/>
</dbReference>
<dbReference type="OrthoDB" id="3648173at2759"/>
<dbReference type="PANTHER" id="PTHR33048:SF47">
    <property type="entry name" value="INTEGRAL MEMBRANE PROTEIN-RELATED"/>
    <property type="match status" value="1"/>
</dbReference>
<dbReference type="AlphaFoldDB" id="A0A9P1H2E7"/>
<reference evidence="9" key="1">
    <citation type="submission" date="2022-11" db="EMBL/GenBank/DDBJ databases">
        <authorList>
            <person name="Scott C."/>
            <person name="Bruce N."/>
        </authorList>
    </citation>
    <scope>NUCLEOTIDE SEQUENCE</scope>
</reference>
<evidence type="ECO:0000313" key="10">
    <source>
        <dbReference type="Proteomes" id="UP000838763"/>
    </source>
</evidence>
<keyword evidence="2 7" id="KW-0812">Transmembrane</keyword>
<dbReference type="EMBL" id="CALLCH030000012">
    <property type="protein sequence ID" value="CAI4214753.1"/>
    <property type="molecule type" value="Genomic_DNA"/>
</dbReference>